<reference evidence="1" key="1">
    <citation type="journal article" date="2023" name="PLoS Negl. Trop. Dis.">
        <title>A genome sequence for Biomphalaria pfeifferi, the major vector snail for the human-infecting parasite Schistosoma mansoni.</title>
        <authorList>
            <person name="Bu L."/>
            <person name="Lu L."/>
            <person name="Laidemitt M.R."/>
            <person name="Zhang S.M."/>
            <person name="Mutuku M."/>
            <person name="Mkoji G."/>
            <person name="Steinauer M."/>
            <person name="Loker E.S."/>
        </authorList>
    </citation>
    <scope>NUCLEOTIDE SEQUENCE</scope>
    <source>
        <strain evidence="1">KasaAsao</strain>
    </source>
</reference>
<dbReference type="Proteomes" id="UP001233172">
    <property type="component" value="Unassembled WGS sequence"/>
</dbReference>
<gene>
    <name evidence="1" type="ORF">Bpfe_008594</name>
</gene>
<sequence>MPVSGFNYYFKADKAIQVIYVHRSACWIKKGVINEEDQGGPSLGLLVPMELFYDHFIW</sequence>
<dbReference type="AlphaFoldDB" id="A0AAD8BWR8"/>
<evidence type="ECO:0000313" key="1">
    <source>
        <dbReference type="EMBL" id="KAK0062101.1"/>
    </source>
</evidence>
<organism evidence="1 2">
    <name type="scientific">Biomphalaria pfeifferi</name>
    <name type="common">Bloodfluke planorb</name>
    <name type="synonym">Freshwater snail</name>
    <dbReference type="NCBI Taxonomy" id="112525"/>
    <lineage>
        <taxon>Eukaryota</taxon>
        <taxon>Metazoa</taxon>
        <taxon>Spiralia</taxon>
        <taxon>Lophotrochozoa</taxon>
        <taxon>Mollusca</taxon>
        <taxon>Gastropoda</taxon>
        <taxon>Heterobranchia</taxon>
        <taxon>Euthyneura</taxon>
        <taxon>Panpulmonata</taxon>
        <taxon>Hygrophila</taxon>
        <taxon>Lymnaeoidea</taxon>
        <taxon>Planorbidae</taxon>
        <taxon>Biomphalaria</taxon>
    </lineage>
</organism>
<reference evidence="1" key="2">
    <citation type="submission" date="2023-04" db="EMBL/GenBank/DDBJ databases">
        <authorList>
            <person name="Bu L."/>
            <person name="Lu L."/>
            <person name="Laidemitt M.R."/>
            <person name="Zhang S.M."/>
            <person name="Mutuku M."/>
            <person name="Mkoji G."/>
            <person name="Steinauer M."/>
            <person name="Loker E.S."/>
        </authorList>
    </citation>
    <scope>NUCLEOTIDE SEQUENCE</scope>
    <source>
        <strain evidence="1">KasaAsao</strain>
        <tissue evidence="1">Whole Snail</tissue>
    </source>
</reference>
<accession>A0AAD8BWR8</accession>
<dbReference type="EMBL" id="JASAOG010000027">
    <property type="protein sequence ID" value="KAK0062101.1"/>
    <property type="molecule type" value="Genomic_DNA"/>
</dbReference>
<proteinExistence type="predicted"/>
<evidence type="ECO:0000313" key="2">
    <source>
        <dbReference type="Proteomes" id="UP001233172"/>
    </source>
</evidence>
<protein>
    <submittedName>
        <fullName evidence="1">Uncharacterized protein</fullName>
    </submittedName>
</protein>
<comment type="caution">
    <text evidence="1">The sequence shown here is derived from an EMBL/GenBank/DDBJ whole genome shotgun (WGS) entry which is preliminary data.</text>
</comment>
<name>A0AAD8BWR8_BIOPF</name>
<keyword evidence="2" id="KW-1185">Reference proteome</keyword>
<feature type="non-terminal residue" evidence="1">
    <location>
        <position position="58"/>
    </location>
</feature>